<protein>
    <submittedName>
        <fullName evidence="2">Uncharacterized protein</fullName>
    </submittedName>
</protein>
<evidence type="ECO:0000313" key="2">
    <source>
        <dbReference type="EMBL" id="PBK66743.1"/>
    </source>
</evidence>
<sequence length="149" mass="17451">MRVLGRWRDIYSLITPHASSARTKQEITDKLDTTTVARCNVCVASAKEESEPLFCWTTGLGIGDNGRYRDEREREFGQGTDKPRYSLTHAIATSMYQRYSAFLHRRAWQRERLNRIQASQERYQSKERRRRELSDDGQNLEDFGRGNTD</sequence>
<evidence type="ECO:0000256" key="1">
    <source>
        <dbReference type="SAM" id="MobiDB-lite"/>
    </source>
</evidence>
<keyword evidence="3" id="KW-1185">Reference proteome</keyword>
<gene>
    <name evidence="2" type="ORF">ARMSODRAFT_342557</name>
</gene>
<dbReference type="Proteomes" id="UP000218334">
    <property type="component" value="Unassembled WGS sequence"/>
</dbReference>
<name>A0A2H3BSA4_9AGAR</name>
<proteinExistence type="predicted"/>
<dbReference type="EMBL" id="KZ293439">
    <property type="protein sequence ID" value="PBK66743.1"/>
    <property type="molecule type" value="Genomic_DNA"/>
</dbReference>
<reference evidence="3" key="1">
    <citation type="journal article" date="2017" name="Nat. Ecol. Evol.">
        <title>Genome expansion and lineage-specific genetic innovations in the forest pathogenic fungi Armillaria.</title>
        <authorList>
            <person name="Sipos G."/>
            <person name="Prasanna A.N."/>
            <person name="Walter M.C."/>
            <person name="O'Connor E."/>
            <person name="Balint B."/>
            <person name="Krizsan K."/>
            <person name="Kiss B."/>
            <person name="Hess J."/>
            <person name="Varga T."/>
            <person name="Slot J."/>
            <person name="Riley R."/>
            <person name="Boka B."/>
            <person name="Rigling D."/>
            <person name="Barry K."/>
            <person name="Lee J."/>
            <person name="Mihaltcheva S."/>
            <person name="LaButti K."/>
            <person name="Lipzen A."/>
            <person name="Waldron R."/>
            <person name="Moloney N.M."/>
            <person name="Sperisen C."/>
            <person name="Kredics L."/>
            <person name="Vagvoelgyi C."/>
            <person name="Patrignani A."/>
            <person name="Fitzpatrick D."/>
            <person name="Nagy I."/>
            <person name="Doyle S."/>
            <person name="Anderson J.B."/>
            <person name="Grigoriev I.V."/>
            <person name="Gueldener U."/>
            <person name="Muensterkoetter M."/>
            <person name="Nagy L.G."/>
        </authorList>
    </citation>
    <scope>NUCLEOTIDE SEQUENCE [LARGE SCALE GENOMIC DNA]</scope>
    <source>
        <strain evidence="3">28-4</strain>
    </source>
</reference>
<evidence type="ECO:0000313" key="3">
    <source>
        <dbReference type="Proteomes" id="UP000218334"/>
    </source>
</evidence>
<feature type="compositionally biased region" description="Basic and acidic residues" evidence="1">
    <location>
        <begin position="123"/>
        <end position="134"/>
    </location>
</feature>
<feature type="region of interest" description="Disordered" evidence="1">
    <location>
        <begin position="119"/>
        <end position="149"/>
    </location>
</feature>
<organism evidence="2 3">
    <name type="scientific">Armillaria solidipes</name>
    <dbReference type="NCBI Taxonomy" id="1076256"/>
    <lineage>
        <taxon>Eukaryota</taxon>
        <taxon>Fungi</taxon>
        <taxon>Dikarya</taxon>
        <taxon>Basidiomycota</taxon>
        <taxon>Agaricomycotina</taxon>
        <taxon>Agaricomycetes</taxon>
        <taxon>Agaricomycetidae</taxon>
        <taxon>Agaricales</taxon>
        <taxon>Marasmiineae</taxon>
        <taxon>Physalacriaceae</taxon>
        <taxon>Armillaria</taxon>
    </lineage>
</organism>
<accession>A0A2H3BSA4</accession>
<dbReference type="AlphaFoldDB" id="A0A2H3BSA4"/>